<dbReference type="RefSeq" id="XP_005775309.1">
    <property type="nucleotide sequence ID" value="XM_005775252.1"/>
</dbReference>
<name>A0A0D3JH95_EMIH1</name>
<dbReference type="PaxDb" id="2903-EOD22880"/>
<dbReference type="KEGG" id="ehx:EMIHUDRAFT_447710"/>
<feature type="transmembrane region" description="Helical" evidence="2">
    <location>
        <begin position="12"/>
        <end position="34"/>
    </location>
</feature>
<keyword evidence="4" id="KW-1185">Reference proteome</keyword>
<feature type="transmembrane region" description="Helical" evidence="2">
    <location>
        <begin position="151"/>
        <end position="170"/>
    </location>
</feature>
<dbReference type="GO" id="GO:0016020">
    <property type="term" value="C:membrane"/>
    <property type="evidence" value="ECO:0007669"/>
    <property type="project" value="InterPro"/>
</dbReference>
<accession>A0A0D3JH95</accession>
<evidence type="ECO:0000313" key="4">
    <source>
        <dbReference type="Proteomes" id="UP000013827"/>
    </source>
</evidence>
<organism evidence="3 4">
    <name type="scientific">Emiliania huxleyi (strain CCMP1516)</name>
    <dbReference type="NCBI Taxonomy" id="280463"/>
    <lineage>
        <taxon>Eukaryota</taxon>
        <taxon>Haptista</taxon>
        <taxon>Haptophyta</taxon>
        <taxon>Prymnesiophyceae</taxon>
        <taxon>Isochrysidales</taxon>
        <taxon>Noelaerhabdaceae</taxon>
        <taxon>Emiliania</taxon>
    </lineage>
</organism>
<reference evidence="3" key="2">
    <citation type="submission" date="2024-10" db="UniProtKB">
        <authorList>
            <consortium name="EnsemblProtists"/>
        </authorList>
    </citation>
    <scope>IDENTIFICATION</scope>
</reference>
<feature type="compositionally biased region" description="Low complexity" evidence="1">
    <location>
        <begin position="318"/>
        <end position="332"/>
    </location>
</feature>
<feature type="transmembrane region" description="Helical" evidence="2">
    <location>
        <begin position="190"/>
        <end position="213"/>
    </location>
</feature>
<dbReference type="Proteomes" id="UP000013827">
    <property type="component" value="Unassembled WGS sequence"/>
</dbReference>
<feature type="region of interest" description="Disordered" evidence="1">
    <location>
        <begin position="297"/>
        <end position="360"/>
    </location>
</feature>
<evidence type="ECO:0000256" key="1">
    <source>
        <dbReference type="SAM" id="MobiDB-lite"/>
    </source>
</evidence>
<keyword evidence="2" id="KW-0812">Transmembrane</keyword>
<dbReference type="eggNOG" id="ENOG502SGQ3">
    <property type="taxonomic scope" value="Eukaryota"/>
</dbReference>
<keyword evidence="2" id="KW-1133">Transmembrane helix</keyword>
<dbReference type="EnsemblProtists" id="EOD22880">
    <property type="protein sequence ID" value="EOD22880"/>
    <property type="gene ID" value="EMIHUDRAFT_447710"/>
</dbReference>
<dbReference type="HOGENOM" id="CLU_770356_0_0_1"/>
<dbReference type="Pfam" id="PF05992">
    <property type="entry name" value="SbmA_BacA"/>
    <property type="match status" value="1"/>
</dbReference>
<evidence type="ECO:0000313" key="3">
    <source>
        <dbReference type="EnsemblProtists" id="EOD22880"/>
    </source>
</evidence>
<dbReference type="GeneID" id="17268427"/>
<dbReference type="GO" id="GO:1904680">
    <property type="term" value="F:peptide transmembrane transporter activity"/>
    <property type="evidence" value="ECO:0007669"/>
    <property type="project" value="InterPro"/>
</dbReference>
<evidence type="ECO:0000256" key="2">
    <source>
        <dbReference type="SAM" id="Phobius"/>
    </source>
</evidence>
<reference evidence="4" key="1">
    <citation type="journal article" date="2013" name="Nature">
        <title>Pan genome of the phytoplankton Emiliania underpins its global distribution.</title>
        <authorList>
            <person name="Read B.A."/>
            <person name="Kegel J."/>
            <person name="Klute M.J."/>
            <person name="Kuo A."/>
            <person name="Lefebvre S.C."/>
            <person name="Maumus F."/>
            <person name="Mayer C."/>
            <person name="Miller J."/>
            <person name="Monier A."/>
            <person name="Salamov A."/>
            <person name="Young J."/>
            <person name="Aguilar M."/>
            <person name="Claverie J.M."/>
            <person name="Frickenhaus S."/>
            <person name="Gonzalez K."/>
            <person name="Herman E.K."/>
            <person name="Lin Y.C."/>
            <person name="Napier J."/>
            <person name="Ogata H."/>
            <person name="Sarno A.F."/>
            <person name="Shmutz J."/>
            <person name="Schroeder D."/>
            <person name="de Vargas C."/>
            <person name="Verret F."/>
            <person name="von Dassow P."/>
            <person name="Valentin K."/>
            <person name="Van de Peer Y."/>
            <person name="Wheeler G."/>
            <person name="Dacks J.B."/>
            <person name="Delwiche C.F."/>
            <person name="Dyhrman S.T."/>
            <person name="Glockner G."/>
            <person name="John U."/>
            <person name="Richards T."/>
            <person name="Worden A.Z."/>
            <person name="Zhang X."/>
            <person name="Grigoriev I.V."/>
            <person name="Allen A.E."/>
            <person name="Bidle K."/>
            <person name="Borodovsky M."/>
            <person name="Bowler C."/>
            <person name="Brownlee C."/>
            <person name="Cock J.M."/>
            <person name="Elias M."/>
            <person name="Gladyshev V.N."/>
            <person name="Groth M."/>
            <person name="Guda C."/>
            <person name="Hadaegh A."/>
            <person name="Iglesias-Rodriguez M.D."/>
            <person name="Jenkins J."/>
            <person name="Jones B.M."/>
            <person name="Lawson T."/>
            <person name="Leese F."/>
            <person name="Lindquist E."/>
            <person name="Lobanov A."/>
            <person name="Lomsadze A."/>
            <person name="Malik S.B."/>
            <person name="Marsh M.E."/>
            <person name="Mackinder L."/>
            <person name="Mock T."/>
            <person name="Mueller-Roeber B."/>
            <person name="Pagarete A."/>
            <person name="Parker M."/>
            <person name="Probert I."/>
            <person name="Quesneville H."/>
            <person name="Raines C."/>
            <person name="Rensing S.A."/>
            <person name="Riano-Pachon D.M."/>
            <person name="Richier S."/>
            <person name="Rokitta S."/>
            <person name="Shiraiwa Y."/>
            <person name="Soanes D.M."/>
            <person name="van der Giezen M."/>
            <person name="Wahlund T.M."/>
            <person name="Williams B."/>
            <person name="Wilson W."/>
            <person name="Wolfe G."/>
            <person name="Wurch L.L."/>
        </authorList>
    </citation>
    <scope>NUCLEOTIDE SEQUENCE</scope>
</reference>
<dbReference type="InterPro" id="IPR009248">
    <property type="entry name" value="SbmA_BacA"/>
</dbReference>
<dbReference type="AlphaFoldDB" id="A0A0D3JH95"/>
<evidence type="ECO:0008006" key="5">
    <source>
        <dbReference type="Google" id="ProtNLM"/>
    </source>
</evidence>
<keyword evidence="2" id="KW-0472">Membrane</keyword>
<protein>
    <recommendedName>
        <fullName evidence="5">ABC transmembrane type-1 domain-containing protein</fullName>
    </recommendedName>
</protein>
<sequence>MLREFFFAGSRLDIIFAWAGIVVIIGQSVFSAYIKFAINGWYTSFYDLLQTSGAMLCSNVTALVDEAEEAKLTESRQKVWLGLVEFLRIVGPYAIFSPAARWLRSHWALRWRMCLMRSYMAGWDPNVAPVEGASQRLHEDTRMFSKGIETYLSVFLNSFCTLFAFTPILMDLGTKIAPPAWPSFAWLHAFGHGWMFASAALAAAVGLGVAMLAGSKLVGLEVANQRVEAELRRDLVILEACSERITLGTLVQTSNSFDKVFASLSVISENWGGINEWRSTLVRLRQLEGGARLERCRPHTPTLAHPHSRQFEEGQRLSATASSSRAAVSSGSGTPISDGQEAGEGMPMLPFGSSLASDRG</sequence>
<dbReference type="GO" id="GO:0015833">
    <property type="term" value="P:peptide transport"/>
    <property type="evidence" value="ECO:0007669"/>
    <property type="project" value="InterPro"/>
</dbReference>
<proteinExistence type="predicted"/>